<evidence type="ECO:0000256" key="6">
    <source>
        <dbReference type="ARBA" id="ARBA00023136"/>
    </source>
</evidence>
<name>A0ABQ3C4H4_9FLAO</name>
<evidence type="ECO:0000256" key="5">
    <source>
        <dbReference type="ARBA" id="ARBA00022692"/>
    </source>
</evidence>
<evidence type="ECO:0000256" key="1">
    <source>
        <dbReference type="ARBA" id="ARBA00004442"/>
    </source>
</evidence>
<proteinExistence type="inferred from homology"/>
<reference evidence="9" key="1">
    <citation type="journal article" date="2019" name="Int. J. Syst. Evol. Microbiol.">
        <title>The Global Catalogue of Microorganisms (GCM) 10K type strain sequencing project: providing services to taxonomists for standard genome sequencing and annotation.</title>
        <authorList>
            <consortium name="The Broad Institute Genomics Platform"/>
            <consortium name="The Broad Institute Genome Sequencing Center for Infectious Disease"/>
            <person name="Wu L."/>
            <person name="Ma J."/>
        </authorList>
    </citation>
    <scope>NUCLEOTIDE SEQUENCE [LARGE SCALE GENOMIC DNA]</scope>
    <source>
        <strain evidence="9">KCTC 12708</strain>
    </source>
</reference>
<comment type="caution">
    <text evidence="8">The sequence shown here is derived from an EMBL/GenBank/DDBJ whole genome shotgun (WGS) entry which is preliminary data.</text>
</comment>
<dbReference type="EMBL" id="BMWY01000009">
    <property type="protein sequence ID" value="GGZ63734.1"/>
    <property type="molecule type" value="Genomic_DNA"/>
</dbReference>
<comment type="subcellular location">
    <subcellularLocation>
        <location evidence="1">Cell outer membrane</location>
    </subcellularLocation>
</comment>
<keyword evidence="5" id="KW-0812">Transmembrane</keyword>
<dbReference type="InterPro" id="IPR003423">
    <property type="entry name" value="OMP_efflux"/>
</dbReference>
<dbReference type="PANTHER" id="PTHR30026">
    <property type="entry name" value="OUTER MEMBRANE PROTEIN TOLC"/>
    <property type="match status" value="1"/>
</dbReference>
<organism evidence="8 9">
    <name type="scientific">Mesonia mobilis</name>
    <dbReference type="NCBI Taxonomy" id="369791"/>
    <lineage>
        <taxon>Bacteria</taxon>
        <taxon>Pseudomonadati</taxon>
        <taxon>Bacteroidota</taxon>
        <taxon>Flavobacteriia</taxon>
        <taxon>Flavobacteriales</taxon>
        <taxon>Flavobacteriaceae</taxon>
        <taxon>Mesonia</taxon>
    </lineage>
</organism>
<evidence type="ECO:0000313" key="9">
    <source>
        <dbReference type="Proteomes" id="UP000615593"/>
    </source>
</evidence>
<dbReference type="Pfam" id="PF02321">
    <property type="entry name" value="OEP"/>
    <property type="match status" value="1"/>
</dbReference>
<keyword evidence="6" id="KW-0472">Membrane</keyword>
<dbReference type="Gene3D" id="1.20.1600.10">
    <property type="entry name" value="Outer membrane efflux proteins (OEP)"/>
    <property type="match status" value="1"/>
</dbReference>
<keyword evidence="9" id="KW-1185">Reference proteome</keyword>
<dbReference type="Proteomes" id="UP000615593">
    <property type="component" value="Unassembled WGS sequence"/>
</dbReference>
<evidence type="ECO:0000256" key="4">
    <source>
        <dbReference type="ARBA" id="ARBA00022452"/>
    </source>
</evidence>
<evidence type="ECO:0000313" key="8">
    <source>
        <dbReference type="EMBL" id="GGZ63734.1"/>
    </source>
</evidence>
<dbReference type="SUPFAM" id="SSF56954">
    <property type="entry name" value="Outer membrane efflux proteins (OEP)"/>
    <property type="match status" value="1"/>
</dbReference>
<comment type="similarity">
    <text evidence="2">Belongs to the outer membrane factor (OMF) (TC 1.B.17) family.</text>
</comment>
<evidence type="ECO:0000256" key="2">
    <source>
        <dbReference type="ARBA" id="ARBA00007613"/>
    </source>
</evidence>
<dbReference type="GeneID" id="94370316"/>
<dbReference type="PANTHER" id="PTHR30026:SF20">
    <property type="entry name" value="OUTER MEMBRANE PROTEIN TOLC"/>
    <property type="match status" value="1"/>
</dbReference>
<evidence type="ECO:0000256" key="7">
    <source>
        <dbReference type="ARBA" id="ARBA00023237"/>
    </source>
</evidence>
<keyword evidence="7" id="KW-0998">Cell outer membrane</keyword>
<accession>A0ABQ3C4H4</accession>
<protein>
    <submittedName>
        <fullName evidence="8">Transporter</fullName>
    </submittedName>
</protein>
<evidence type="ECO:0000256" key="3">
    <source>
        <dbReference type="ARBA" id="ARBA00022448"/>
    </source>
</evidence>
<gene>
    <name evidence="8" type="ORF">GCM10008088_26520</name>
</gene>
<keyword evidence="3" id="KW-0813">Transport</keyword>
<dbReference type="RefSeq" id="WP_229797333.1">
    <property type="nucleotide sequence ID" value="NZ_BMWY01000009.1"/>
</dbReference>
<dbReference type="InterPro" id="IPR051906">
    <property type="entry name" value="TolC-like"/>
</dbReference>
<keyword evidence="4" id="KW-1134">Transmembrane beta strand</keyword>
<sequence>MMKTSKKIILTKQTILFFICTFLFVPFSYAQELNLDEVKKSAIDYSRNIKNGKLRAEKAALARKEAYTNYFPEVEAMALGIYGFDDIIPPIVGVLPNGFDNFYSISATASQVVYAGGKVNLSNQLAQIQEEASLLSTEESTDSVVLVTETKYWQLVQLQEQQKVIASSKIYLNELLKQQQDLLDAGLIAKNQLLQVKVEKSNVLFQENKIANQRKLALLDLALFAGISYDTTLVAQANFKEPVPSPALTYQNPELDLQDNNRYRLLQKQVEAAKLQVKNERADLLPSIGVGVSAAKFDSFSRDLGVDIQPIAFGSITIPISAWWSGEKKQLQQQEIEVEISENKLKDAEDQLTVSIMKSWYDLQNAYKQIEYAKDRVLYAQENLKTQKDNYDSGLKNLTDLLDARKSLEEAEATWVNARVAYEQSEAMYLYNTNQLLSSTK</sequence>